<feature type="region of interest" description="Disordered" evidence="1">
    <location>
        <begin position="40"/>
        <end position="177"/>
    </location>
</feature>
<dbReference type="KEGG" id="ace:Acel_0414"/>
<dbReference type="HOGENOM" id="CLU_547060_0_0_11"/>
<evidence type="ECO:0000313" key="2">
    <source>
        <dbReference type="EMBL" id="ABK52188.1"/>
    </source>
</evidence>
<feature type="region of interest" description="Disordered" evidence="1">
    <location>
        <begin position="305"/>
        <end position="341"/>
    </location>
</feature>
<reference evidence="2 3" key="1">
    <citation type="journal article" date="2009" name="Genome Res.">
        <title>Complete genome of the cellulolytic thermophile Acidothermus cellulolyticus 11B provides insights into its ecophysiological and evolutionary adaptations.</title>
        <authorList>
            <person name="Barabote R.D."/>
            <person name="Xie G."/>
            <person name="Leu D.H."/>
            <person name="Normand P."/>
            <person name="Necsulea A."/>
            <person name="Daubin V."/>
            <person name="Medigue C."/>
            <person name="Adney W.S."/>
            <person name="Xu X.C."/>
            <person name="Lapidus A."/>
            <person name="Parales R.E."/>
            <person name="Detter C."/>
            <person name="Pujic P."/>
            <person name="Bruce D."/>
            <person name="Lavire C."/>
            <person name="Challacombe J.F."/>
            <person name="Brettin T.S."/>
            <person name="Berry A.M."/>
        </authorList>
    </citation>
    <scope>NUCLEOTIDE SEQUENCE [LARGE SCALE GENOMIC DNA]</scope>
    <source>
        <strain evidence="3">ATCC 43068 / DSM 8971 / 11B</strain>
    </source>
</reference>
<feature type="compositionally biased region" description="Basic residues" evidence="1">
    <location>
        <begin position="398"/>
        <end position="408"/>
    </location>
</feature>
<evidence type="ECO:0000256" key="1">
    <source>
        <dbReference type="SAM" id="MobiDB-lite"/>
    </source>
</evidence>
<accession>A0LRX8</accession>
<feature type="region of interest" description="Disordered" evidence="1">
    <location>
        <begin position="398"/>
        <end position="450"/>
    </location>
</feature>
<name>A0LRX8_ACIC1</name>
<dbReference type="AlphaFoldDB" id="A0LRX8"/>
<dbReference type="Proteomes" id="UP000008221">
    <property type="component" value="Chromosome"/>
</dbReference>
<sequence>MATVTKGERRARPRVAGALTAVGRTVAAAARGVGCVTLPTGAGGSGRPVGRRRRLSGRRGGRLLRRSAVGGRPAHRLAVGRGRRGFPAGRPPRPDLAHPRASLRGVHAPGTAACRRDGIGIPGSTGGSADRRGSGAAPGWGGALRVPGEQRAPPIADRPVLPRRTRRRPPGGWIRGARQSGEHSLVLDLRGLLGDSLATSPLVGVGAGRGGGPHGGADQPALGRVPPAGRAASVHRSRLARPGGARLLPHRRRRPASGRGDHPSSGPPVLRRARRARVLRQPCDPRDACRLPGNGMGVADRRLGCGRGGGGGRNRNRARGAPDARSAPLARGLGPGSDRGRLRRDVRRACGDPGHAVSAGRVAALPLPGTAVAAALQRDRGGSGRAAPVVGCRRPGRALRARRGHRAARPTGDAPGLGSARRAHSTVAERGRRRGGAVPGPRRNDGVPERTARWLARAGALRRPGGVLARIEERRLTPWSHVIPAVDEGKGRRPCVFS</sequence>
<protein>
    <submittedName>
        <fullName evidence="2">LigA</fullName>
    </submittedName>
</protein>
<dbReference type="EMBL" id="CP000481">
    <property type="protein sequence ID" value="ABK52188.1"/>
    <property type="molecule type" value="Genomic_DNA"/>
</dbReference>
<feature type="compositionally biased region" description="Basic residues" evidence="1">
    <location>
        <begin position="49"/>
        <end position="65"/>
    </location>
</feature>
<feature type="region of interest" description="Disordered" evidence="1">
    <location>
        <begin position="227"/>
        <end position="276"/>
    </location>
</feature>
<dbReference type="STRING" id="351607.Acel_0414"/>
<organism evidence="2 3">
    <name type="scientific">Acidothermus cellulolyticus (strain ATCC 43068 / DSM 8971 / 11B)</name>
    <dbReference type="NCBI Taxonomy" id="351607"/>
    <lineage>
        <taxon>Bacteria</taxon>
        <taxon>Bacillati</taxon>
        <taxon>Actinomycetota</taxon>
        <taxon>Actinomycetes</taxon>
        <taxon>Acidothermales</taxon>
        <taxon>Acidothermaceae</taxon>
        <taxon>Acidothermus</taxon>
    </lineage>
</organism>
<evidence type="ECO:0000313" key="3">
    <source>
        <dbReference type="Proteomes" id="UP000008221"/>
    </source>
</evidence>
<keyword evidence="3" id="KW-1185">Reference proteome</keyword>
<proteinExistence type="predicted"/>
<gene>
    <name evidence="2" type="ordered locus">Acel_0414</name>
</gene>
<dbReference type="InParanoid" id="A0LRX8"/>